<accession>A0A1G4AW42</accession>
<feature type="compositionally biased region" description="Basic and acidic residues" evidence="1">
    <location>
        <begin position="60"/>
        <end position="81"/>
    </location>
</feature>
<name>A0A1G4AW42_9PEZI</name>
<feature type="region of interest" description="Disordered" evidence="1">
    <location>
        <begin position="45"/>
        <end position="228"/>
    </location>
</feature>
<dbReference type="EMBL" id="MJBS01000121">
    <property type="protein sequence ID" value="OHE93380.1"/>
    <property type="molecule type" value="Genomic_DNA"/>
</dbReference>
<gene>
    <name evidence="2" type="ORF">CORC01_11330</name>
</gene>
<feature type="compositionally biased region" description="Basic and acidic residues" evidence="1">
    <location>
        <begin position="118"/>
        <end position="134"/>
    </location>
</feature>
<dbReference type="GeneID" id="34564465"/>
<evidence type="ECO:0000313" key="2">
    <source>
        <dbReference type="EMBL" id="OHE93380.1"/>
    </source>
</evidence>
<feature type="compositionally biased region" description="Basic and acidic residues" evidence="1">
    <location>
        <begin position="148"/>
        <end position="164"/>
    </location>
</feature>
<sequence>MNEQEYGGYYGEYYGEYDGDYYGEYDGGYDDPPPYLRGHVPMEFYSHSNKPNPFEPAPFRFREFRPLRRPCTEQPKEEHRNSKPSKTSPKSREMPQKEEKAQRDKGQAGKDRQRHSKPVSDKSKKEYARIHEWAKNVSRSQEPLAGSSRKDPQEEKKTRREKVPAKSHHRHESRTASKKTEGKDAKRSRDRLPELIAELEEPEGPDSPRLPQKYIEDKPPQLLLEYNP</sequence>
<evidence type="ECO:0000313" key="3">
    <source>
        <dbReference type="Proteomes" id="UP000176998"/>
    </source>
</evidence>
<dbReference type="AlphaFoldDB" id="A0A1G4AW42"/>
<feature type="compositionally biased region" description="Basic and acidic residues" evidence="1">
    <location>
        <begin position="173"/>
        <end position="193"/>
    </location>
</feature>
<evidence type="ECO:0000256" key="1">
    <source>
        <dbReference type="SAM" id="MobiDB-lite"/>
    </source>
</evidence>
<organism evidence="2 3">
    <name type="scientific">Colletotrichum orchidophilum</name>
    <dbReference type="NCBI Taxonomy" id="1209926"/>
    <lineage>
        <taxon>Eukaryota</taxon>
        <taxon>Fungi</taxon>
        <taxon>Dikarya</taxon>
        <taxon>Ascomycota</taxon>
        <taxon>Pezizomycotina</taxon>
        <taxon>Sordariomycetes</taxon>
        <taxon>Hypocreomycetidae</taxon>
        <taxon>Glomerellales</taxon>
        <taxon>Glomerellaceae</taxon>
        <taxon>Colletotrichum</taxon>
    </lineage>
</organism>
<reference evidence="2 3" key="1">
    <citation type="submission" date="2016-09" db="EMBL/GenBank/DDBJ databases">
        <authorList>
            <person name="Capua I."/>
            <person name="De Benedictis P."/>
            <person name="Joannis T."/>
            <person name="Lombin L.H."/>
            <person name="Cattoli G."/>
        </authorList>
    </citation>
    <scope>NUCLEOTIDE SEQUENCE [LARGE SCALE GENOMIC DNA]</scope>
    <source>
        <strain evidence="2 3">IMI 309357</strain>
    </source>
</reference>
<feature type="compositionally biased region" description="Basic and acidic residues" evidence="1">
    <location>
        <begin position="90"/>
        <end position="111"/>
    </location>
</feature>
<proteinExistence type="predicted"/>
<keyword evidence="3" id="KW-1185">Reference proteome</keyword>
<dbReference type="Proteomes" id="UP000176998">
    <property type="component" value="Unassembled WGS sequence"/>
</dbReference>
<dbReference type="RefSeq" id="XP_022470545.1">
    <property type="nucleotide sequence ID" value="XM_022622955.1"/>
</dbReference>
<comment type="caution">
    <text evidence="2">The sequence shown here is derived from an EMBL/GenBank/DDBJ whole genome shotgun (WGS) entry which is preliminary data.</text>
</comment>
<protein>
    <submittedName>
        <fullName evidence="2">Uncharacterized protein</fullName>
    </submittedName>
</protein>